<dbReference type="Proteomes" id="UP000270190">
    <property type="component" value="Unassembled WGS sequence"/>
</dbReference>
<dbReference type="EMBL" id="OUNC01000056">
    <property type="protein sequence ID" value="SPP29718.1"/>
    <property type="molecule type" value="Genomic_DNA"/>
</dbReference>
<accession>A0A2X0QZI0</accession>
<evidence type="ECO:0000313" key="1">
    <source>
        <dbReference type="EMBL" id="SPP29718.1"/>
    </source>
</evidence>
<name>A0A2X0QZI0_BROTH</name>
<reference evidence="2" key="1">
    <citation type="submission" date="2018-04" db="EMBL/GenBank/DDBJ databases">
        <authorList>
            <person name="Illikoud N."/>
        </authorList>
    </citation>
    <scope>NUCLEOTIDE SEQUENCE [LARGE SCALE GENOMIC DNA]</scope>
</reference>
<sequence>MIRERFSLAYFFICAYYLEKNTNLSYHIDVYNLFHNWK</sequence>
<dbReference type="AlphaFoldDB" id="A0A2X0QZI0"/>
<evidence type="ECO:0000313" key="2">
    <source>
        <dbReference type="Proteomes" id="UP000270190"/>
    </source>
</evidence>
<proteinExistence type="predicted"/>
<organism evidence="1 2">
    <name type="scientific">Brochothrix thermosphacta</name>
    <name type="common">Microbacterium thermosphactum</name>
    <dbReference type="NCBI Taxonomy" id="2756"/>
    <lineage>
        <taxon>Bacteria</taxon>
        <taxon>Bacillati</taxon>
        <taxon>Bacillota</taxon>
        <taxon>Bacilli</taxon>
        <taxon>Bacillales</taxon>
        <taxon>Listeriaceae</taxon>
        <taxon>Brochothrix</taxon>
    </lineage>
</organism>
<gene>
    <name evidence="1" type="ORF">BTBSAS_60021</name>
</gene>
<protein>
    <submittedName>
        <fullName evidence="1">Uncharacterized protein</fullName>
    </submittedName>
</protein>